<comment type="caution">
    <text evidence="1">The sequence shown here is derived from an EMBL/GenBank/DDBJ whole genome shotgun (WGS) entry which is preliminary data.</text>
</comment>
<reference evidence="1 2" key="1">
    <citation type="submission" date="2016-11" db="EMBL/GenBank/DDBJ databases">
        <title>The macronuclear genome of Stentor coeruleus: a giant cell with tiny introns.</title>
        <authorList>
            <person name="Slabodnick M."/>
            <person name="Ruby J.G."/>
            <person name="Reiff S.B."/>
            <person name="Swart E.C."/>
            <person name="Gosai S."/>
            <person name="Prabakaran S."/>
            <person name="Witkowska E."/>
            <person name="Larue G.E."/>
            <person name="Fisher S."/>
            <person name="Freeman R.M."/>
            <person name="Gunawardena J."/>
            <person name="Chu W."/>
            <person name="Stover N.A."/>
            <person name="Gregory B.D."/>
            <person name="Nowacki M."/>
            <person name="Derisi J."/>
            <person name="Roy S.W."/>
            <person name="Marshall W.F."/>
            <person name="Sood P."/>
        </authorList>
    </citation>
    <scope>NUCLEOTIDE SEQUENCE [LARGE SCALE GENOMIC DNA]</scope>
    <source>
        <strain evidence="1">WM001</strain>
    </source>
</reference>
<dbReference type="SUPFAM" id="SSF53254">
    <property type="entry name" value="Phosphoglycerate mutase-like"/>
    <property type="match status" value="1"/>
</dbReference>
<evidence type="ECO:0008006" key="3">
    <source>
        <dbReference type="Google" id="ProtNLM"/>
    </source>
</evidence>
<dbReference type="Proteomes" id="UP000187209">
    <property type="component" value="Unassembled WGS sequence"/>
</dbReference>
<dbReference type="EMBL" id="MPUH01000762">
    <property type="protein sequence ID" value="OMJ74273.1"/>
    <property type="molecule type" value="Genomic_DNA"/>
</dbReference>
<dbReference type="InterPro" id="IPR013078">
    <property type="entry name" value="His_Pase_superF_clade-1"/>
</dbReference>
<dbReference type="GO" id="GO:0016791">
    <property type="term" value="F:phosphatase activity"/>
    <property type="evidence" value="ECO:0007669"/>
    <property type="project" value="TreeGrafter"/>
</dbReference>
<evidence type="ECO:0000313" key="2">
    <source>
        <dbReference type="Proteomes" id="UP000187209"/>
    </source>
</evidence>
<dbReference type="Gene3D" id="3.40.50.1240">
    <property type="entry name" value="Phosphoglycerate mutase-like"/>
    <property type="match status" value="1"/>
</dbReference>
<organism evidence="1 2">
    <name type="scientific">Stentor coeruleus</name>
    <dbReference type="NCBI Taxonomy" id="5963"/>
    <lineage>
        <taxon>Eukaryota</taxon>
        <taxon>Sar</taxon>
        <taxon>Alveolata</taxon>
        <taxon>Ciliophora</taxon>
        <taxon>Postciliodesmatophora</taxon>
        <taxon>Heterotrichea</taxon>
        <taxon>Heterotrichida</taxon>
        <taxon>Stentoridae</taxon>
        <taxon>Stentor</taxon>
    </lineage>
</organism>
<dbReference type="InterPro" id="IPR050275">
    <property type="entry name" value="PGM_Phosphatase"/>
</dbReference>
<name>A0A1R2BBT4_9CILI</name>
<accession>A0A1R2BBT4</accession>
<dbReference type="GO" id="GO:0005737">
    <property type="term" value="C:cytoplasm"/>
    <property type="evidence" value="ECO:0007669"/>
    <property type="project" value="TreeGrafter"/>
</dbReference>
<dbReference type="InterPro" id="IPR029033">
    <property type="entry name" value="His_PPase_superfam"/>
</dbReference>
<dbReference type="OrthoDB" id="284247at2759"/>
<gene>
    <name evidence="1" type="ORF">SteCoe_26826</name>
</gene>
<dbReference type="AlphaFoldDB" id="A0A1R2BBT4"/>
<dbReference type="PANTHER" id="PTHR48100:SF1">
    <property type="entry name" value="HISTIDINE PHOSPHATASE FAMILY PROTEIN-RELATED"/>
    <property type="match status" value="1"/>
</dbReference>
<evidence type="ECO:0000313" key="1">
    <source>
        <dbReference type="EMBL" id="OMJ74273.1"/>
    </source>
</evidence>
<sequence>MHKLYIIRHAQTFYNKAQADYEEQGLPLLTAEFRWDPELADSVLSPQGIFQCQSAISNAHSLQVTKVFVSPLRRALETCEILFKDHPLHPNIIVHPQLHEVLHNGHDVTAYNGIPFPEYAHYDWSLIGDTFLPDLFINPKYAEDIKNGDFLIRRTKVLELMRKVNPDILEPDFDLYRRAQRSKEIWRRELEMNSIALVTHSSFLKQFTKVNFEEKGIWLQNCEIMEFSL</sequence>
<dbReference type="SMART" id="SM00855">
    <property type="entry name" value="PGAM"/>
    <property type="match status" value="1"/>
</dbReference>
<dbReference type="CDD" id="cd07067">
    <property type="entry name" value="HP_PGM_like"/>
    <property type="match status" value="1"/>
</dbReference>
<dbReference type="Pfam" id="PF00300">
    <property type="entry name" value="His_Phos_1"/>
    <property type="match status" value="1"/>
</dbReference>
<dbReference type="PANTHER" id="PTHR48100">
    <property type="entry name" value="BROAD-SPECIFICITY PHOSPHATASE YOR283W-RELATED"/>
    <property type="match status" value="1"/>
</dbReference>
<protein>
    <recommendedName>
        <fullName evidence="3">Histidine phosphatase family protein</fullName>
    </recommendedName>
</protein>
<keyword evidence="2" id="KW-1185">Reference proteome</keyword>
<proteinExistence type="predicted"/>